<feature type="signal peptide" evidence="1">
    <location>
        <begin position="1"/>
        <end position="22"/>
    </location>
</feature>
<name>A0ABS4DXS1_9HYPH</name>
<sequence length="150" mass="16471">MRMLMALTTVALLTAVSAQAQADHVYCALDGDVFRLSLESGVKHTAPYELDGFRGVVSLKDVPVEGMHKNFRLTQEMLETSMLDRDMLELLLVSQSKTDHPFVTLTLKVSATAADKAGHYQMTVTSAPTRSSMDRKTVLSDDGPINCRLP</sequence>
<reference evidence="2 3" key="1">
    <citation type="submission" date="2021-03" db="EMBL/GenBank/DDBJ databases">
        <title>Genomic Encyclopedia of Type Strains, Phase IV (KMG-IV): sequencing the most valuable type-strain genomes for metagenomic binning, comparative biology and taxonomic classification.</title>
        <authorList>
            <person name="Goeker M."/>
        </authorList>
    </citation>
    <scope>NUCLEOTIDE SEQUENCE [LARGE SCALE GENOMIC DNA]</scope>
    <source>
        <strain evidence="2 3">DSM 21600</strain>
    </source>
</reference>
<comment type="caution">
    <text evidence="2">The sequence shown here is derived from an EMBL/GenBank/DDBJ whole genome shotgun (WGS) entry which is preliminary data.</text>
</comment>
<keyword evidence="3" id="KW-1185">Reference proteome</keyword>
<dbReference type="Proteomes" id="UP000759443">
    <property type="component" value="Unassembled WGS sequence"/>
</dbReference>
<evidence type="ECO:0000313" key="3">
    <source>
        <dbReference type="Proteomes" id="UP000759443"/>
    </source>
</evidence>
<feature type="chain" id="PRO_5047132985" evidence="1">
    <location>
        <begin position="23"/>
        <end position="150"/>
    </location>
</feature>
<dbReference type="EMBL" id="JAGGJU010000004">
    <property type="protein sequence ID" value="MBP1850487.1"/>
    <property type="molecule type" value="Genomic_DNA"/>
</dbReference>
<keyword evidence="1" id="KW-0732">Signal</keyword>
<accession>A0ABS4DXS1</accession>
<evidence type="ECO:0000256" key="1">
    <source>
        <dbReference type="SAM" id="SignalP"/>
    </source>
</evidence>
<gene>
    <name evidence="2" type="ORF">J2Z17_001921</name>
</gene>
<organism evidence="2 3">
    <name type="scientific">Rhizobium halophytocola</name>
    <dbReference type="NCBI Taxonomy" id="735519"/>
    <lineage>
        <taxon>Bacteria</taxon>
        <taxon>Pseudomonadati</taxon>
        <taxon>Pseudomonadota</taxon>
        <taxon>Alphaproteobacteria</taxon>
        <taxon>Hyphomicrobiales</taxon>
        <taxon>Rhizobiaceae</taxon>
        <taxon>Rhizobium/Agrobacterium group</taxon>
        <taxon>Rhizobium</taxon>
    </lineage>
</organism>
<proteinExistence type="predicted"/>
<dbReference type="RefSeq" id="WP_209944225.1">
    <property type="nucleotide sequence ID" value="NZ_JAGGJU010000004.1"/>
</dbReference>
<protein>
    <submittedName>
        <fullName evidence="2">Uncharacterized protein</fullName>
    </submittedName>
</protein>
<evidence type="ECO:0000313" key="2">
    <source>
        <dbReference type="EMBL" id="MBP1850487.1"/>
    </source>
</evidence>